<dbReference type="CDD" id="cd12913">
    <property type="entry name" value="PDC1_MCP_like"/>
    <property type="match status" value="1"/>
</dbReference>
<feature type="domain" description="HAMP" evidence="12">
    <location>
        <begin position="311"/>
        <end position="363"/>
    </location>
</feature>
<dbReference type="PROSITE" id="PS50885">
    <property type="entry name" value="HAMP"/>
    <property type="match status" value="1"/>
</dbReference>
<keyword evidence="2" id="KW-1003">Cell membrane</keyword>
<evidence type="ECO:0000256" key="4">
    <source>
        <dbReference type="ARBA" id="ARBA00022692"/>
    </source>
</evidence>
<gene>
    <name evidence="13" type="ORF">HGG79_00050</name>
</gene>
<evidence type="ECO:0000256" key="5">
    <source>
        <dbReference type="ARBA" id="ARBA00022989"/>
    </source>
</evidence>
<keyword evidence="6 10" id="KW-0472">Membrane</keyword>
<comment type="similarity">
    <text evidence="8">Belongs to the methyl-accepting chemotaxis (MCP) protein family.</text>
</comment>
<dbReference type="CDD" id="cd11386">
    <property type="entry name" value="MCP_signal"/>
    <property type="match status" value="1"/>
</dbReference>
<dbReference type="InterPro" id="IPR003660">
    <property type="entry name" value="HAMP_dom"/>
</dbReference>
<dbReference type="InterPro" id="IPR029151">
    <property type="entry name" value="Sensor-like_sf"/>
</dbReference>
<dbReference type="SMART" id="SM00304">
    <property type="entry name" value="HAMP"/>
    <property type="match status" value="1"/>
</dbReference>
<evidence type="ECO:0000256" key="3">
    <source>
        <dbReference type="ARBA" id="ARBA00022500"/>
    </source>
</evidence>
<dbReference type="Gene3D" id="3.30.450.20">
    <property type="entry name" value="PAS domain"/>
    <property type="match status" value="2"/>
</dbReference>
<dbReference type="Proteomes" id="UP000563151">
    <property type="component" value="Unassembled WGS sequence"/>
</dbReference>
<evidence type="ECO:0000259" key="11">
    <source>
        <dbReference type="PROSITE" id="PS50111"/>
    </source>
</evidence>
<keyword evidence="3" id="KW-0145">Chemotaxis</keyword>
<dbReference type="PROSITE" id="PS50111">
    <property type="entry name" value="CHEMOTAXIS_TRANSDUC_2"/>
    <property type="match status" value="1"/>
</dbReference>
<dbReference type="SUPFAM" id="SSF58104">
    <property type="entry name" value="Methyl-accepting chemotaxis protein (MCP) signaling domain"/>
    <property type="match status" value="1"/>
</dbReference>
<comment type="caution">
    <text evidence="13">The sequence shown here is derived from an EMBL/GenBank/DDBJ whole genome shotgun (WGS) entry which is preliminary data.</text>
</comment>
<comment type="subcellular location">
    <subcellularLocation>
        <location evidence="1">Cell membrane</location>
        <topology evidence="1">Multi-pass membrane protein</topology>
    </subcellularLocation>
</comment>
<protein>
    <submittedName>
        <fullName evidence="13">Methyl-accepting chemotaxis protein</fullName>
    </submittedName>
</protein>
<dbReference type="GO" id="GO:0006935">
    <property type="term" value="P:chemotaxis"/>
    <property type="evidence" value="ECO:0007669"/>
    <property type="project" value="UniProtKB-KW"/>
</dbReference>
<evidence type="ECO:0000256" key="10">
    <source>
        <dbReference type="SAM" id="Phobius"/>
    </source>
</evidence>
<dbReference type="SUPFAM" id="SSF103190">
    <property type="entry name" value="Sensory domain-like"/>
    <property type="match status" value="1"/>
</dbReference>
<dbReference type="Pfam" id="PF00672">
    <property type="entry name" value="HAMP"/>
    <property type="match status" value="1"/>
</dbReference>
<dbReference type="EMBL" id="JAAZWO010000001">
    <property type="protein sequence ID" value="MBC2396179.1"/>
    <property type="molecule type" value="Genomic_DNA"/>
</dbReference>
<dbReference type="CDD" id="cd06225">
    <property type="entry name" value="HAMP"/>
    <property type="match status" value="1"/>
</dbReference>
<keyword evidence="7 9" id="KW-0807">Transducer</keyword>
<feature type="transmembrane region" description="Helical" evidence="10">
    <location>
        <begin position="290"/>
        <end position="314"/>
    </location>
</feature>
<dbReference type="Pfam" id="PF00015">
    <property type="entry name" value="MCPsignal"/>
    <property type="match status" value="1"/>
</dbReference>
<dbReference type="PANTHER" id="PTHR32089:SF114">
    <property type="entry name" value="METHYL-ACCEPTING CHEMOTAXIS PROTEIN MCPB"/>
    <property type="match status" value="1"/>
</dbReference>
<evidence type="ECO:0000313" key="14">
    <source>
        <dbReference type="Proteomes" id="UP000563151"/>
    </source>
</evidence>
<dbReference type="Gene3D" id="1.10.287.950">
    <property type="entry name" value="Methyl-accepting chemotaxis protein"/>
    <property type="match status" value="1"/>
</dbReference>
<organism evidence="13 14">
    <name type="scientific">Clostridium tetanomorphum</name>
    <dbReference type="NCBI Taxonomy" id="1553"/>
    <lineage>
        <taxon>Bacteria</taxon>
        <taxon>Bacillati</taxon>
        <taxon>Bacillota</taxon>
        <taxon>Clostridia</taxon>
        <taxon>Eubacteriales</taxon>
        <taxon>Clostridiaceae</taxon>
        <taxon>Clostridium</taxon>
    </lineage>
</organism>
<feature type="domain" description="Methyl-accepting transducer" evidence="11">
    <location>
        <begin position="382"/>
        <end position="639"/>
    </location>
</feature>
<evidence type="ECO:0000256" key="7">
    <source>
        <dbReference type="ARBA" id="ARBA00023224"/>
    </source>
</evidence>
<evidence type="ECO:0000313" key="13">
    <source>
        <dbReference type="EMBL" id="MBC2396179.1"/>
    </source>
</evidence>
<proteinExistence type="inferred from homology"/>
<dbReference type="InterPro" id="IPR033479">
    <property type="entry name" value="dCache_1"/>
</dbReference>
<evidence type="ECO:0000259" key="12">
    <source>
        <dbReference type="PROSITE" id="PS50885"/>
    </source>
</evidence>
<dbReference type="CDD" id="cd12912">
    <property type="entry name" value="PDC2_MCP_like"/>
    <property type="match status" value="1"/>
</dbReference>
<keyword evidence="4 10" id="KW-0812">Transmembrane</keyword>
<dbReference type="SMART" id="SM00283">
    <property type="entry name" value="MA"/>
    <property type="match status" value="1"/>
</dbReference>
<dbReference type="PANTHER" id="PTHR32089">
    <property type="entry name" value="METHYL-ACCEPTING CHEMOTAXIS PROTEIN MCPB"/>
    <property type="match status" value="1"/>
</dbReference>
<dbReference type="InterPro" id="IPR004089">
    <property type="entry name" value="MCPsignal_dom"/>
</dbReference>
<name>A0A923E833_CLOTT</name>
<keyword evidence="14" id="KW-1185">Reference proteome</keyword>
<evidence type="ECO:0000256" key="1">
    <source>
        <dbReference type="ARBA" id="ARBA00004651"/>
    </source>
</evidence>
<dbReference type="AlphaFoldDB" id="A0A923E833"/>
<reference evidence="13 14" key="1">
    <citation type="submission" date="2020-04" db="EMBL/GenBank/DDBJ databases">
        <title>Genomic insights into acetone-butanol-ethanol (ABE) fermentation by sequencing solventogenic clostridia strains.</title>
        <authorList>
            <person name="Brown S."/>
        </authorList>
    </citation>
    <scope>NUCLEOTIDE SEQUENCE [LARGE SCALE GENOMIC DNA]</scope>
    <source>
        <strain evidence="13 14">DJ011</strain>
    </source>
</reference>
<dbReference type="Gene3D" id="1.10.8.500">
    <property type="entry name" value="HAMP domain in histidine kinase"/>
    <property type="match status" value="1"/>
</dbReference>
<dbReference type="RefSeq" id="WP_051593420.1">
    <property type="nucleotide sequence ID" value="NZ_JAAZWO010000001.1"/>
</dbReference>
<accession>A0A923E833</accession>
<evidence type="ECO:0000256" key="8">
    <source>
        <dbReference type="ARBA" id="ARBA00029447"/>
    </source>
</evidence>
<dbReference type="GO" id="GO:0007165">
    <property type="term" value="P:signal transduction"/>
    <property type="evidence" value="ECO:0007669"/>
    <property type="project" value="UniProtKB-KW"/>
</dbReference>
<dbReference type="GO" id="GO:0005886">
    <property type="term" value="C:plasma membrane"/>
    <property type="evidence" value="ECO:0007669"/>
    <property type="project" value="UniProtKB-SubCell"/>
</dbReference>
<evidence type="ECO:0000256" key="9">
    <source>
        <dbReference type="PROSITE-ProRule" id="PRU00284"/>
    </source>
</evidence>
<dbReference type="Pfam" id="PF02743">
    <property type="entry name" value="dCache_1"/>
    <property type="match status" value="1"/>
</dbReference>
<keyword evidence="5 10" id="KW-1133">Transmembrane helix</keyword>
<evidence type="ECO:0000256" key="6">
    <source>
        <dbReference type="ARBA" id="ARBA00023136"/>
    </source>
</evidence>
<evidence type="ECO:0000256" key="2">
    <source>
        <dbReference type="ARBA" id="ARBA00022475"/>
    </source>
</evidence>
<sequence length="668" mass="73986">MKNNKRKFNFYSIKFKLAVVLVSLCLVSIITMSVISYNQANKVLSNNLITSTEQNLQEINRGISSYFNTMESYLNILSEQTDFKELNEHPEYEPFAVEALKNFKNSNKDIMAMCFVQTNKKATRYPSRTFASNYDPTTRDWYKNSMENKGKVVYTNPYKDASNGKLVISLSRTVEKNGKILGVISIDVDLENLVDTLSNIKIGKSGYIYITDSKGTMIAHEDKALLGGDEATKLECWSKINSGKEGFEKYKYNNEVKYASYTTNEKNNWKLIASLEESELLKDTSVIKRAAFIMSLIIGTIVIVISLVISNFIAKLVRKLEDEFGKAANGNLQARVNFNTKDEFETLGNHFNTMMENISGLIKNVKDSSDTIVSSSESISKMAGETNVAINEVALTIDQVAQGSSSQAQDISSSASLVNELANEIDNIQQLTVDMIEKSNHSNDLGNEGLKIVSELTQRTHKNNEAVSQVAEVVDNMNEATGQIGLITDAINQIAEQTNLLALNAAIEAARAGEAGKGFSVVAEEIRKLAEQSTDATKKIQSLINNIKEKSNLAVKSIEDTKDIVKIQNEAVNETKDIFNKILDSIKDTLGKINLVQNSIIGTNKNKNEIVNKMQNISAVSEEASASTEEVSATTEEVTATMNEFNNSASNLKNICDKLEDQINKFKL</sequence>